<dbReference type="SUPFAM" id="SSF52540">
    <property type="entry name" value="P-loop containing nucleoside triphosphate hydrolases"/>
    <property type="match status" value="1"/>
</dbReference>
<dbReference type="GO" id="GO:0006355">
    <property type="term" value="P:regulation of DNA-templated transcription"/>
    <property type="evidence" value="ECO:0007669"/>
    <property type="project" value="InterPro"/>
</dbReference>
<feature type="region of interest" description="Disordered" evidence="3">
    <location>
        <begin position="1"/>
        <end position="27"/>
    </location>
</feature>
<dbReference type="GO" id="GO:0005524">
    <property type="term" value="F:ATP binding"/>
    <property type="evidence" value="ECO:0007669"/>
    <property type="project" value="UniProtKB-KW"/>
</dbReference>
<organism evidence="5 6">
    <name type="scientific">Micromonospora arborensis</name>
    <dbReference type="NCBI Taxonomy" id="2116518"/>
    <lineage>
        <taxon>Bacteria</taxon>
        <taxon>Bacillati</taxon>
        <taxon>Actinomycetota</taxon>
        <taxon>Actinomycetes</taxon>
        <taxon>Micromonosporales</taxon>
        <taxon>Micromonosporaceae</taxon>
        <taxon>Micromonospora</taxon>
    </lineage>
</organism>
<evidence type="ECO:0000256" key="3">
    <source>
        <dbReference type="SAM" id="MobiDB-lite"/>
    </source>
</evidence>
<dbReference type="PROSITE" id="PS50043">
    <property type="entry name" value="HTH_LUXR_2"/>
    <property type="match status" value="1"/>
</dbReference>
<dbReference type="GO" id="GO:0003677">
    <property type="term" value="F:DNA binding"/>
    <property type="evidence" value="ECO:0007669"/>
    <property type="project" value="InterPro"/>
</dbReference>
<dbReference type="CDD" id="cd06170">
    <property type="entry name" value="LuxR_C_like"/>
    <property type="match status" value="1"/>
</dbReference>
<comment type="caution">
    <text evidence="5">The sequence shown here is derived from an EMBL/GenBank/DDBJ whole genome shotgun (WGS) entry which is preliminary data.</text>
</comment>
<keyword evidence="2" id="KW-0067">ATP-binding</keyword>
<dbReference type="PRINTS" id="PR00038">
    <property type="entry name" value="HTHLUXR"/>
</dbReference>
<dbReference type="Proteomes" id="UP000248333">
    <property type="component" value="Unassembled WGS sequence"/>
</dbReference>
<keyword evidence="6" id="KW-1185">Reference proteome</keyword>
<name>A0A318NCK0_9ACTN</name>
<dbReference type="Pfam" id="PF00196">
    <property type="entry name" value="GerE"/>
    <property type="match status" value="1"/>
</dbReference>
<dbReference type="InterPro" id="IPR000792">
    <property type="entry name" value="Tscrpt_reg_LuxR_C"/>
</dbReference>
<reference evidence="5 6" key="1">
    <citation type="submission" date="2018-03" db="EMBL/GenBank/DDBJ databases">
        <title>Bioinformatic expansion and discovery of thiopeptide antibiotics.</title>
        <authorList>
            <person name="Schwalen C.J."/>
            <person name="Hudson G.A."/>
            <person name="Mitchell D.A."/>
        </authorList>
    </citation>
    <scope>NUCLEOTIDE SEQUENCE [LARGE SCALE GENOMIC DNA]</scope>
    <source>
        <strain evidence="5 6">NRRL 8041</strain>
    </source>
</reference>
<gene>
    <name evidence="5" type="ORF">C7C45_30700</name>
</gene>
<dbReference type="EMBL" id="PYBV01000055">
    <property type="protein sequence ID" value="PYC64325.1"/>
    <property type="molecule type" value="Genomic_DNA"/>
</dbReference>
<dbReference type="GO" id="GO:0004016">
    <property type="term" value="F:adenylate cyclase activity"/>
    <property type="evidence" value="ECO:0007669"/>
    <property type="project" value="TreeGrafter"/>
</dbReference>
<evidence type="ECO:0000313" key="6">
    <source>
        <dbReference type="Proteomes" id="UP000248333"/>
    </source>
</evidence>
<protein>
    <submittedName>
        <fullName evidence="5">LuxR family transcriptional regulator</fullName>
    </submittedName>
</protein>
<evidence type="ECO:0000259" key="4">
    <source>
        <dbReference type="PROSITE" id="PS50043"/>
    </source>
</evidence>
<dbReference type="GO" id="GO:0005737">
    <property type="term" value="C:cytoplasm"/>
    <property type="evidence" value="ECO:0007669"/>
    <property type="project" value="TreeGrafter"/>
</dbReference>
<dbReference type="InterPro" id="IPR041664">
    <property type="entry name" value="AAA_16"/>
</dbReference>
<dbReference type="Pfam" id="PF13191">
    <property type="entry name" value="AAA_16"/>
    <property type="match status" value="1"/>
</dbReference>
<dbReference type="SMART" id="SM00421">
    <property type="entry name" value="HTH_LUXR"/>
    <property type="match status" value="1"/>
</dbReference>
<dbReference type="PANTHER" id="PTHR16305:SF35">
    <property type="entry name" value="TRANSCRIPTIONAL ACTIVATOR DOMAIN"/>
    <property type="match status" value="1"/>
</dbReference>
<dbReference type="OrthoDB" id="5476461at2"/>
<accession>A0A318NCK0</accession>
<feature type="compositionally biased region" description="Basic and acidic residues" evidence="3">
    <location>
        <begin position="106"/>
        <end position="125"/>
    </location>
</feature>
<proteinExistence type="predicted"/>
<dbReference type="SUPFAM" id="SSF46894">
    <property type="entry name" value="C-terminal effector domain of the bipartite response regulators"/>
    <property type="match status" value="1"/>
</dbReference>
<evidence type="ECO:0000256" key="1">
    <source>
        <dbReference type="ARBA" id="ARBA00022741"/>
    </source>
</evidence>
<dbReference type="InterPro" id="IPR027417">
    <property type="entry name" value="P-loop_NTPase"/>
</dbReference>
<sequence length="1092" mass="117576">MTSQTSPTDPGISPDCRHATPPSETQCPRCGCVHEKSRPPAQVDSLARSRPAWGVVADGPRGAFGRGGMTGCGAEGAVSPRSGLSVPDYDLRQNVNEVSGSRPGRRRQDMMHGDEGGRSAREVHPSAFVGRDRELAWVADAVSAGAGLVLVEGEAGIGKSRLVRECLALPALRDVVTATANCPPLPEPFSWGPLVEAVRRLRPNLNGVEVSPLAGALRPLFPEWAAELPPALEPLSDTKAVRHRVCRALSELLAALRVEVLVVEDAHWADAPTLEFLLMLSTSSSAAGARPLSLVVTYRPDDVPDGSSLLRLTALRPQVRVALGPLDFEQTEQLVVSMFGTEVSTEFLSFLHERTEGLPLAVEESVRLLADRRHVARPGAKWNRRAVEDLEVPPTVRDLVLERVDRLDKVVRQVLEAAAVVAGPSSQDLLVTVAGLEFSAGRFGVAGALRGGLLHETVPGSLAFRHVLAAKAIADAVPASERRLLHHRAAVSLEGSEHPPPIRLSRHFREAGELDRWSQYAEAAAQAALESGDEHTAVKLLNDLLTITDHPSDQRGRLARRLGEAIVHRSASLGELETAVRDTLGKIVIEEDLPEAERGEIRLLLGWLLYQLGEFDAGNVEFEAAVGALDDRPASAAQAMLFLASPESPESWSASQHLQWLERATALIPRVESELVRRQLQIDRTIKLLALGQEAGWQAVAEIPDSAPTPVEQHHIVRGRINAAQHAMDLGFYDDARGHLAAVEAVAPAIGYQRAVDFTQFTDVLLDWFTGAWAGLAERIHQVIDSAETHPLIRLEAGAVLGYLDLASGSRESAAHDLQKVMTEIAATRSRDLLTGFATAASGRLWLADGAADQVLELTDPIMDAIGIKDIWVQATEVAPVHVEALIAAGRVDDAAMLVRRFTVGLHGRTAPVPQAALATCCALLVEAQDAPELAAEAFAHAAAAWAAMPRPYDELLALERQGRCLLAANTPEQGLAVLGRAQERLVELGAQWDADRVARLLRQHGVEVARTWRRGRHGYGDGLSPRELAVLRIVARGLTNRQAAEALFISPKTVAHHLSRAMRKLGVSSRTALARVAADAGLLDDSTPHAK</sequence>
<dbReference type="Gene3D" id="1.10.10.10">
    <property type="entry name" value="Winged helix-like DNA-binding domain superfamily/Winged helix DNA-binding domain"/>
    <property type="match status" value="1"/>
</dbReference>
<dbReference type="InterPro" id="IPR036388">
    <property type="entry name" value="WH-like_DNA-bd_sf"/>
</dbReference>
<keyword evidence="1" id="KW-0547">Nucleotide-binding</keyword>
<dbReference type="AlphaFoldDB" id="A0A318NCK0"/>
<evidence type="ECO:0000256" key="2">
    <source>
        <dbReference type="ARBA" id="ARBA00022840"/>
    </source>
</evidence>
<dbReference type="PANTHER" id="PTHR16305">
    <property type="entry name" value="TESTICULAR SOLUBLE ADENYLYL CYCLASE"/>
    <property type="match status" value="1"/>
</dbReference>
<dbReference type="RefSeq" id="WP_110567993.1">
    <property type="nucleotide sequence ID" value="NZ_PYBV01000055.1"/>
</dbReference>
<feature type="domain" description="HTH luxR-type" evidence="4">
    <location>
        <begin position="1017"/>
        <end position="1082"/>
    </location>
</feature>
<feature type="region of interest" description="Disordered" evidence="3">
    <location>
        <begin position="94"/>
        <end position="125"/>
    </location>
</feature>
<evidence type="ECO:0000313" key="5">
    <source>
        <dbReference type="EMBL" id="PYC64325.1"/>
    </source>
</evidence>
<dbReference type="InterPro" id="IPR016032">
    <property type="entry name" value="Sig_transdc_resp-reg_C-effctor"/>
</dbReference>